<dbReference type="KEGG" id="chh:A0O34_21910"/>
<keyword evidence="1" id="KW-0812">Transmembrane</keyword>
<sequence>MEPSAGIGAFLNSFSRQNIGSVTAYEKDLLTGKVLTQLYPDCNIHTSGFEEIPDSEKKSTMLLPAIYLLAILLFLTCLFQEGDEAKKQATRSS</sequence>
<keyword evidence="1" id="KW-0472">Membrane</keyword>
<keyword evidence="1" id="KW-1133">Transmembrane helix</keyword>
<gene>
    <name evidence="2" type="ORF">A0O34_21910</name>
</gene>
<proteinExistence type="predicted"/>
<protein>
    <submittedName>
        <fullName evidence="2">Uncharacterized protein</fullName>
    </submittedName>
</protein>
<dbReference type="AlphaFoldDB" id="A0A172Y227"/>
<name>A0A172Y227_9FLAO</name>
<evidence type="ECO:0000313" key="2">
    <source>
        <dbReference type="EMBL" id="ANF53281.1"/>
    </source>
</evidence>
<accession>A0A172Y227</accession>
<geneLocation type="plasmid" evidence="2 3">
    <name>pMP01</name>
</geneLocation>
<feature type="transmembrane region" description="Helical" evidence="1">
    <location>
        <begin position="61"/>
        <end position="79"/>
    </location>
</feature>
<organism evidence="2 3">
    <name type="scientific">Chryseobacterium glaciei</name>
    <dbReference type="NCBI Taxonomy" id="1685010"/>
    <lineage>
        <taxon>Bacteria</taxon>
        <taxon>Pseudomonadati</taxon>
        <taxon>Bacteroidota</taxon>
        <taxon>Flavobacteriia</taxon>
        <taxon>Flavobacteriales</taxon>
        <taxon>Weeksellaceae</taxon>
        <taxon>Chryseobacterium group</taxon>
        <taxon>Chryseobacterium</taxon>
    </lineage>
</organism>
<dbReference type="Proteomes" id="UP000077824">
    <property type="component" value="Plasmid pMP01"/>
</dbReference>
<evidence type="ECO:0000313" key="3">
    <source>
        <dbReference type="Proteomes" id="UP000077824"/>
    </source>
</evidence>
<keyword evidence="3" id="KW-1185">Reference proteome</keyword>
<keyword evidence="2" id="KW-0614">Plasmid</keyword>
<reference evidence="2 3" key="1">
    <citation type="submission" date="2016-04" db="EMBL/GenBank/DDBJ databases">
        <title>Complete Genome Sequence of Chryseobacterium sp. IHBB 10212.</title>
        <authorList>
            <person name="Pal M."/>
            <person name="Swarnkar M.K."/>
            <person name="Kaushal K."/>
            <person name="Chhibber S."/>
            <person name="Singh A.K."/>
            <person name="Gulati A."/>
        </authorList>
    </citation>
    <scope>NUCLEOTIDE SEQUENCE [LARGE SCALE GENOMIC DNA]</scope>
    <source>
        <strain evidence="2 3">IHBB 10212</strain>
        <plasmid evidence="2 3">pMP01</plasmid>
    </source>
</reference>
<dbReference type="EMBL" id="CP015200">
    <property type="protein sequence ID" value="ANF53281.1"/>
    <property type="molecule type" value="Genomic_DNA"/>
</dbReference>
<evidence type="ECO:0000256" key="1">
    <source>
        <dbReference type="SAM" id="Phobius"/>
    </source>
</evidence>